<organism evidence="1 2">
    <name type="scientific">Flavobacterium hiemivividum</name>
    <dbReference type="NCBI Taxonomy" id="2541734"/>
    <lineage>
        <taxon>Bacteria</taxon>
        <taxon>Pseudomonadati</taxon>
        <taxon>Bacteroidota</taxon>
        <taxon>Flavobacteriia</taxon>
        <taxon>Flavobacteriales</taxon>
        <taxon>Flavobacteriaceae</taxon>
        <taxon>Flavobacterium</taxon>
    </lineage>
</organism>
<evidence type="ECO:0000313" key="2">
    <source>
        <dbReference type="Proteomes" id="UP000294597"/>
    </source>
</evidence>
<name>A0A4R5D0G8_9FLAO</name>
<sequence length="124" mass="14541">MKLSDDTVVRFYRLLGKTFYSIAMVDKTVQKEEIEKLKELVQKEWLPVEDSSDIFGSESAYQIEIVFDWLVENDCEYEQIRPEFKNFKLEHKSLFNPVVNASILKTASAIANSFSGKINRNRFY</sequence>
<comment type="caution">
    <text evidence="1">The sequence shown here is derived from an EMBL/GenBank/DDBJ whole genome shotgun (WGS) entry which is preliminary data.</text>
</comment>
<evidence type="ECO:0000313" key="1">
    <source>
        <dbReference type="EMBL" id="TDE06689.1"/>
    </source>
</evidence>
<proteinExistence type="predicted"/>
<dbReference type="Proteomes" id="UP000294597">
    <property type="component" value="Unassembled WGS sequence"/>
</dbReference>
<dbReference type="AlphaFoldDB" id="A0A4R5D0G8"/>
<accession>A0A4R5D0G8</accession>
<keyword evidence="2" id="KW-1185">Reference proteome</keyword>
<dbReference type="EMBL" id="SMFO01000001">
    <property type="protein sequence ID" value="TDE06689.1"/>
    <property type="molecule type" value="Genomic_DNA"/>
</dbReference>
<reference evidence="1 2" key="1">
    <citation type="submission" date="2019-03" db="EMBL/GenBank/DDBJ databases">
        <title>Flavobacterium TSA-D2 sp. nov., isolated from arctic soil.</title>
        <authorList>
            <person name="Chaudhary D.K."/>
        </authorList>
    </citation>
    <scope>NUCLEOTIDE SEQUENCE [LARGE SCALE GENOMIC DNA]</scope>
    <source>
        <strain evidence="1 2">TSA-D2</strain>
    </source>
</reference>
<gene>
    <name evidence="1" type="ORF">E0F98_03480</name>
</gene>
<dbReference type="RefSeq" id="WP_132109197.1">
    <property type="nucleotide sequence ID" value="NZ_SMFO01000001.1"/>
</dbReference>
<protein>
    <submittedName>
        <fullName evidence="1">Uncharacterized protein</fullName>
    </submittedName>
</protein>